<comment type="caution">
    <text evidence="1">The sequence shown here is derived from an EMBL/GenBank/DDBJ whole genome shotgun (WGS) entry which is preliminary data.</text>
</comment>
<evidence type="ECO:0000313" key="1">
    <source>
        <dbReference type="EMBL" id="MDN4121582.1"/>
    </source>
</evidence>
<dbReference type="Gene3D" id="3.40.50.300">
    <property type="entry name" value="P-loop containing nucleotide triphosphate hydrolases"/>
    <property type="match status" value="1"/>
</dbReference>
<sequence>MKQNVLHPAVWRAHQLPSVVGTTLSSGFSQLDAELPGRGWPVGTLIELIPQHTCGTAELSLLQPCLQALTPATLIVLLTPPHPPCLQAWYHHGLAQHRLLWLNSDTAADAYWAALQVLRHHQHAFLCYWPAHPLSYAQLRQLHVLARQTQNVLFLMPPASAGQRPSPAPLRVRYRPQVPAHHPNSWGLAVHLLKGAGLLTQHELYLPLWQAPPASHTANQPRVITPTHEPLPVPFAAAPLQKH</sequence>
<dbReference type="SUPFAM" id="SSF52540">
    <property type="entry name" value="P-loop containing nucleoside triphosphate hydrolases"/>
    <property type="match status" value="1"/>
</dbReference>
<dbReference type="Proteomes" id="UP001168613">
    <property type="component" value="Unassembled WGS sequence"/>
</dbReference>
<reference evidence="1" key="1">
    <citation type="submission" date="2021-11" db="EMBL/GenBank/DDBJ databases">
        <title>Draft genome sequence of Alcaligenes endophyticus type strain CCUG 75668T.</title>
        <authorList>
            <person name="Salva-Serra F."/>
            <person name="Duran R.E."/>
            <person name="Seeger M."/>
            <person name="Moore E.R.B."/>
            <person name="Jaen-Luchoro D."/>
        </authorList>
    </citation>
    <scope>NUCLEOTIDE SEQUENCE</scope>
    <source>
        <strain evidence="1">CCUG 75668</strain>
    </source>
</reference>
<dbReference type="NCBIfam" id="NF033429">
    <property type="entry name" value="ImuA_translesion"/>
    <property type="match status" value="1"/>
</dbReference>
<dbReference type="RefSeq" id="WP_266124254.1">
    <property type="nucleotide sequence ID" value="NZ_JAJHNU010000002.1"/>
</dbReference>
<dbReference type="InterPro" id="IPR047610">
    <property type="entry name" value="ImuA_translesion"/>
</dbReference>
<name>A0ABT8EJZ6_9BURK</name>
<proteinExistence type="predicted"/>
<accession>A0ABT8EJZ6</accession>
<dbReference type="InterPro" id="IPR027417">
    <property type="entry name" value="P-loop_NTPase"/>
</dbReference>
<gene>
    <name evidence="1" type="primary">imuA</name>
    <name evidence="1" type="ORF">LMS43_09805</name>
</gene>
<evidence type="ECO:0000313" key="2">
    <source>
        <dbReference type="Proteomes" id="UP001168613"/>
    </source>
</evidence>
<organism evidence="1 2">
    <name type="scientific">Alcaligenes endophyticus</name>
    <dbReference type="NCBI Taxonomy" id="1929088"/>
    <lineage>
        <taxon>Bacteria</taxon>
        <taxon>Pseudomonadati</taxon>
        <taxon>Pseudomonadota</taxon>
        <taxon>Betaproteobacteria</taxon>
        <taxon>Burkholderiales</taxon>
        <taxon>Alcaligenaceae</taxon>
        <taxon>Alcaligenes</taxon>
    </lineage>
</organism>
<dbReference type="EMBL" id="JAJHNU010000002">
    <property type="protein sequence ID" value="MDN4121582.1"/>
    <property type="molecule type" value="Genomic_DNA"/>
</dbReference>
<keyword evidence="2" id="KW-1185">Reference proteome</keyword>
<protein>
    <submittedName>
        <fullName evidence="1">Translesion DNA synthesis-associated protein ImuA</fullName>
    </submittedName>
</protein>